<protein>
    <submittedName>
        <fullName evidence="11">Transglycosylase domain-containing protein</fullName>
    </submittedName>
</protein>
<evidence type="ECO:0000256" key="9">
    <source>
        <dbReference type="ARBA" id="ARBA00023316"/>
    </source>
</evidence>
<evidence type="ECO:0000256" key="1">
    <source>
        <dbReference type="ARBA" id="ARBA00022475"/>
    </source>
</evidence>
<evidence type="ECO:0000256" key="3">
    <source>
        <dbReference type="ARBA" id="ARBA00022679"/>
    </source>
</evidence>
<name>A0ABU3XGV2_9BACI</name>
<keyword evidence="7" id="KW-1133">Transmembrane helix</keyword>
<keyword evidence="4" id="KW-0812">Transmembrane</keyword>
<evidence type="ECO:0000259" key="10">
    <source>
        <dbReference type="Pfam" id="PF00912"/>
    </source>
</evidence>
<dbReference type="PANTHER" id="PTHR32282">
    <property type="entry name" value="BINDING PROTEIN TRANSPEPTIDASE, PUTATIVE-RELATED"/>
    <property type="match status" value="1"/>
</dbReference>
<gene>
    <name evidence="11" type="ORF">RYX56_22475</name>
</gene>
<sequence>TQILLLLVLVIILVTILYFAWLATRANVQSLKEGLSQPTVIYDKDGDVATNVATNRTKGVNIDKLPKYVPNAVVAIEDERFYEHNGFDIK</sequence>
<dbReference type="InterPro" id="IPR001264">
    <property type="entry name" value="Glyco_trans_51"/>
</dbReference>
<feature type="non-terminal residue" evidence="11">
    <location>
        <position position="90"/>
    </location>
</feature>
<comment type="caution">
    <text evidence="11">The sequence shown here is derived from an EMBL/GenBank/DDBJ whole genome shotgun (WGS) entry which is preliminary data.</text>
</comment>
<evidence type="ECO:0000256" key="2">
    <source>
        <dbReference type="ARBA" id="ARBA00022676"/>
    </source>
</evidence>
<dbReference type="EMBL" id="JAWJBA010000334">
    <property type="protein sequence ID" value="MDV2687117.1"/>
    <property type="molecule type" value="Genomic_DNA"/>
</dbReference>
<reference evidence="11 12" key="1">
    <citation type="submission" date="2023-10" db="EMBL/GenBank/DDBJ databases">
        <title>Screening of Alkalihalobacillus lindianensis BZ-TG-R113 and Its Alleviation of Salt Stress on Rapeseed Growth.</title>
        <authorList>
            <person name="Zhao B."/>
            <person name="Guo T."/>
        </authorList>
    </citation>
    <scope>NUCLEOTIDE SEQUENCE [LARGE SCALE GENOMIC DNA]</scope>
    <source>
        <strain evidence="11 12">BZ-TG-R113</strain>
    </source>
</reference>
<dbReference type="InterPro" id="IPR050396">
    <property type="entry name" value="Glycosyltr_51/Transpeptidase"/>
</dbReference>
<keyword evidence="3" id="KW-0808">Transferase</keyword>
<proteinExistence type="predicted"/>
<organism evidence="11 12">
    <name type="scientific">Alkalihalophilus lindianensis</name>
    <dbReference type="NCBI Taxonomy" id="1630542"/>
    <lineage>
        <taxon>Bacteria</taxon>
        <taxon>Bacillati</taxon>
        <taxon>Bacillota</taxon>
        <taxon>Bacilli</taxon>
        <taxon>Bacillales</taxon>
        <taxon>Bacillaceae</taxon>
        <taxon>Alkalihalophilus</taxon>
    </lineage>
</organism>
<keyword evidence="9" id="KW-0961">Cell wall biogenesis/degradation</keyword>
<feature type="non-terminal residue" evidence="11">
    <location>
        <position position="1"/>
    </location>
</feature>
<keyword evidence="5" id="KW-0133">Cell shape</keyword>
<dbReference type="Proteomes" id="UP001287282">
    <property type="component" value="Unassembled WGS sequence"/>
</dbReference>
<evidence type="ECO:0000313" key="11">
    <source>
        <dbReference type="EMBL" id="MDV2687117.1"/>
    </source>
</evidence>
<evidence type="ECO:0000256" key="8">
    <source>
        <dbReference type="ARBA" id="ARBA00023136"/>
    </source>
</evidence>
<accession>A0ABU3XGV2</accession>
<dbReference type="Gene3D" id="6.20.370.110">
    <property type="match status" value="1"/>
</dbReference>
<keyword evidence="12" id="KW-1185">Reference proteome</keyword>
<dbReference type="SUPFAM" id="SSF53955">
    <property type="entry name" value="Lysozyme-like"/>
    <property type="match status" value="1"/>
</dbReference>
<dbReference type="InterPro" id="IPR023346">
    <property type="entry name" value="Lysozyme-like_dom_sf"/>
</dbReference>
<feature type="domain" description="Glycosyl transferase family 51" evidence="10">
    <location>
        <begin position="48"/>
        <end position="90"/>
    </location>
</feature>
<keyword evidence="6" id="KW-0573">Peptidoglycan synthesis</keyword>
<dbReference type="RefSeq" id="WP_317124136.1">
    <property type="nucleotide sequence ID" value="NZ_JAWJBA010000334.1"/>
</dbReference>
<evidence type="ECO:0000256" key="4">
    <source>
        <dbReference type="ARBA" id="ARBA00022692"/>
    </source>
</evidence>
<dbReference type="PANTHER" id="PTHR32282:SF32">
    <property type="entry name" value="PENICILLIN-BINDING PROTEIN 2A"/>
    <property type="match status" value="1"/>
</dbReference>
<evidence type="ECO:0000313" key="12">
    <source>
        <dbReference type="Proteomes" id="UP001287282"/>
    </source>
</evidence>
<keyword evidence="1" id="KW-1003">Cell membrane</keyword>
<keyword evidence="2" id="KW-0328">Glycosyltransferase</keyword>
<keyword evidence="8" id="KW-0472">Membrane</keyword>
<evidence type="ECO:0000256" key="7">
    <source>
        <dbReference type="ARBA" id="ARBA00022989"/>
    </source>
</evidence>
<evidence type="ECO:0000256" key="5">
    <source>
        <dbReference type="ARBA" id="ARBA00022960"/>
    </source>
</evidence>
<evidence type="ECO:0000256" key="6">
    <source>
        <dbReference type="ARBA" id="ARBA00022984"/>
    </source>
</evidence>
<dbReference type="Pfam" id="PF00912">
    <property type="entry name" value="Transgly"/>
    <property type="match status" value="1"/>
</dbReference>